<evidence type="ECO:0000256" key="2">
    <source>
        <dbReference type="ARBA" id="ARBA00004651"/>
    </source>
</evidence>
<dbReference type="InterPro" id="IPR050351">
    <property type="entry name" value="BphY/WalK/GraS-like"/>
</dbReference>
<keyword evidence="4" id="KW-1003">Cell membrane</keyword>
<dbReference type="EC" id="2.7.13.3" evidence="3"/>
<evidence type="ECO:0000313" key="13">
    <source>
        <dbReference type="EMBL" id="EFF67919.1"/>
    </source>
</evidence>
<evidence type="ECO:0000256" key="8">
    <source>
        <dbReference type="ARBA" id="ARBA00022989"/>
    </source>
</evidence>
<dbReference type="AlphaFoldDB" id="D4S1I0"/>
<gene>
    <name evidence="13" type="ORF">BUTYVIB_01950</name>
</gene>
<dbReference type="EMBL" id="ABWN01000034">
    <property type="protein sequence ID" value="EFF67919.1"/>
    <property type="molecule type" value="Genomic_DNA"/>
</dbReference>
<dbReference type="PANTHER" id="PTHR45453">
    <property type="entry name" value="PHOSPHATE REGULON SENSOR PROTEIN PHOR"/>
    <property type="match status" value="1"/>
</dbReference>
<dbReference type="HOGENOM" id="CLU_000445_13_1_9"/>
<dbReference type="GO" id="GO:0016036">
    <property type="term" value="P:cellular response to phosphate starvation"/>
    <property type="evidence" value="ECO:0007669"/>
    <property type="project" value="TreeGrafter"/>
</dbReference>
<name>D4S1I0_9FIRM</name>
<organism evidence="13 14">
    <name type="scientific">Eshraghiella crossota DSM 2876</name>
    <dbReference type="NCBI Taxonomy" id="511680"/>
    <lineage>
        <taxon>Bacteria</taxon>
        <taxon>Bacillati</taxon>
        <taxon>Bacillota</taxon>
        <taxon>Clostridia</taxon>
        <taxon>Lachnospirales</taxon>
        <taxon>Lachnospiraceae</taxon>
        <taxon>Eshraghiella</taxon>
    </lineage>
</organism>
<dbReference type="SMART" id="SM00387">
    <property type="entry name" value="HATPase_c"/>
    <property type="match status" value="1"/>
</dbReference>
<accession>D4S1I0</accession>
<evidence type="ECO:0000256" key="6">
    <source>
        <dbReference type="ARBA" id="ARBA00022692"/>
    </source>
</evidence>
<comment type="subcellular location">
    <subcellularLocation>
        <location evidence="2">Cell membrane</location>
        <topology evidence="2">Multi-pass membrane protein</topology>
    </subcellularLocation>
</comment>
<dbReference type="Proteomes" id="UP000006238">
    <property type="component" value="Unassembled WGS sequence"/>
</dbReference>
<dbReference type="RefSeq" id="WP_005603836.1">
    <property type="nucleotide sequence ID" value="NZ_GG663524.1"/>
</dbReference>
<reference evidence="13 14" key="1">
    <citation type="submission" date="2010-02" db="EMBL/GenBank/DDBJ databases">
        <authorList>
            <person name="Weinstock G."/>
            <person name="Sodergren E."/>
            <person name="Clifton S."/>
            <person name="Fulton L."/>
            <person name="Fulton B."/>
            <person name="Courtney L."/>
            <person name="Fronick C."/>
            <person name="Harrison M."/>
            <person name="Strong C."/>
            <person name="Farmer C."/>
            <person name="Delahaunty K."/>
            <person name="Markovic C."/>
            <person name="Hall O."/>
            <person name="Minx P."/>
            <person name="Tomlinson C."/>
            <person name="Mitreva M."/>
            <person name="Nelson J."/>
            <person name="Hou S."/>
            <person name="Wollam A."/>
            <person name="Pepin K.H."/>
            <person name="Johnson M."/>
            <person name="Bhonagiri V."/>
            <person name="Zhang X."/>
            <person name="Suruliraj S."/>
            <person name="Warren W."/>
            <person name="Chinwalla A."/>
            <person name="Mardis E.R."/>
            <person name="Wilson R.K."/>
        </authorList>
    </citation>
    <scope>NUCLEOTIDE SEQUENCE [LARGE SCALE GENOMIC DNA]</scope>
    <source>
        <strain evidence="13 14">DSM 2876</strain>
    </source>
</reference>
<evidence type="ECO:0000256" key="5">
    <source>
        <dbReference type="ARBA" id="ARBA00022679"/>
    </source>
</evidence>
<dbReference type="eggNOG" id="COG0642">
    <property type="taxonomic scope" value="Bacteria"/>
</dbReference>
<dbReference type="STRING" id="45851.BHV86_08610"/>
<dbReference type="InterPro" id="IPR003594">
    <property type="entry name" value="HATPase_dom"/>
</dbReference>
<evidence type="ECO:0000259" key="12">
    <source>
        <dbReference type="PROSITE" id="PS50109"/>
    </source>
</evidence>
<sequence>MKLKDFLHDKISYIVIYFIFIILTVLMLNAFKVDKSCIIALTGIFSVMYFGCMAAEFIKKKKFYDNMKSVMAELDNKLLIAELVPGCDFTEGRILKELLYETGYCYGNRINELSRSVEDFKEYVEMWIHEVKIPLSSLMLMNYNRNDDVVTRSAGLSELDNYLEQILYYIRADVSDKDYLLKKVSLEEIINQVIVKNKEFLIGRRIKIKKENLEKTVVTDSKWMEFIINQILNNSIKYSKDNPIISFYTMEDDDSVILVIEDNGIGIEPSDLDRVFDKSFTGINGRMGRKSTGMGLYLCRKLCKKLGHVISVESSVGEYTKVIISFGKNEFYSDVT</sequence>
<dbReference type="Gene3D" id="3.30.565.10">
    <property type="entry name" value="Histidine kinase-like ATPase, C-terminal domain"/>
    <property type="match status" value="1"/>
</dbReference>
<evidence type="ECO:0000256" key="10">
    <source>
        <dbReference type="ARBA" id="ARBA00023136"/>
    </source>
</evidence>
<comment type="caution">
    <text evidence="13">The sequence shown here is derived from an EMBL/GenBank/DDBJ whole genome shotgun (WGS) entry which is preliminary data.</text>
</comment>
<evidence type="ECO:0000256" key="4">
    <source>
        <dbReference type="ARBA" id="ARBA00022475"/>
    </source>
</evidence>
<keyword evidence="8 11" id="KW-1133">Transmembrane helix</keyword>
<comment type="catalytic activity">
    <reaction evidence="1">
        <text>ATP + protein L-histidine = ADP + protein N-phospho-L-histidine.</text>
        <dbReference type="EC" id="2.7.13.3"/>
    </reaction>
</comment>
<feature type="domain" description="Histidine kinase" evidence="12">
    <location>
        <begin position="126"/>
        <end position="330"/>
    </location>
</feature>
<dbReference type="PANTHER" id="PTHR45453:SF2">
    <property type="entry name" value="HISTIDINE KINASE"/>
    <property type="match status" value="1"/>
</dbReference>
<evidence type="ECO:0000256" key="3">
    <source>
        <dbReference type="ARBA" id="ARBA00012438"/>
    </source>
</evidence>
<dbReference type="Pfam" id="PF02518">
    <property type="entry name" value="HATPase_c"/>
    <property type="match status" value="1"/>
</dbReference>
<evidence type="ECO:0000256" key="7">
    <source>
        <dbReference type="ARBA" id="ARBA00022777"/>
    </source>
</evidence>
<keyword evidence="14" id="KW-1185">Reference proteome</keyword>
<dbReference type="InterPro" id="IPR036890">
    <property type="entry name" value="HATPase_C_sf"/>
</dbReference>
<dbReference type="GO" id="GO:0005886">
    <property type="term" value="C:plasma membrane"/>
    <property type="evidence" value="ECO:0007669"/>
    <property type="project" value="UniProtKB-SubCell"/>
</dbReference>
<evidence type="ECO:0000313" key="14">
    <source>
        <dbReference type="Proteomes" id="UP000006238"/>
    </source>
</evidence>
<dbReference type="PROSITE" id="PS50109">
    <property type="entry name" value="HIS_KIN"/>
    <property type="match status" value="1"/>
</dbReference>
<evidence type="ECO:0000256" key="11">
    <source>
        <dbReference type="SAM" id="Phobius"/>
    </source>
</evidence>
<keyword evidence="9" id="KW-0902">Two-component regulatory system</keyword>
<keyword evidence="5" id="KW-0808">Transferase</keyword>
<dbReference type="GO" id="GO:0000155">
    <property type="term" value="F:phosphorelay sensor kinase activity"/>
    <property type="evidence" value="ECO:0007669"/>
    <property type="project" value="TreeGrafter"/>
</dbReference>
<proteinExistence type="predicted"/>
<evidence type="ECO:0000256" key="1">
    <source>
        <dbReference type="ARBA" id="ARBA00000085"/>
    </source>
</evidence>
<dbReference type="GO" id="GO:0004721">
    <property type="term" value="F:phosphoprotein phosphatase activity"/>
    <property type="evidence" value="ECO:0007669"/>
    <property type="project" value="TreeGrafter"/>
</dbReference>
<keyword evidence="6 11" id="KW-0812">Transmembrane</keyword>
<feature type="transmembrane region" description="Helical" evidence="11">
    <location>
        <begin position="12"/>
        <end position="31"/>
    </location>
</feature>
<evidence type="ECO:0000256" key="9">
    <source>
        <dbReference type="ARBA" id="ARBA00023012"/>
    </source>
</evidence>
<keyword evidence="7 13" id="KW-0418">Kinase</keyword>
<dbReference type="SUPFAM" id="SSF55874">
    <property type="entry name" value="ATPase domain of HSP90 chaperone/DNA topoisomerase II/histidine kinase"/>
    <property type="match status" value="1"/>
</dbReference>
<dbReference type="InterPro" id="IPR005467">
    <property type="entry name" value="His_kinase_dom"/>
</dbReference>
<protein>
    <recommendedName>
        <fullName evidence="3">histidine kinase</fullName>
        <ecNumber evidence="3">2.7.13.3</ecNumber>
    </recommendedName>
</protein>
<keyword evidence="10 11" id="KW-0472">Membrane</keyword>
<feature type="transmembrane region" description="Helical" evidence="11">
    <location>
        <begin position="37"/>
        <end position="58"/>
    </location>
</feature>